<reference evidence="1 2" key="1">
    <citation type="journal article" date="2014" name="Genome Announc.">
        <title>Draft Genome Sequence of Fervidicella metallireducens Strain AeBT, an Iron-Reducing Thermoanaerobe from the Great Artesian Basin.</title>
        <authorList>
            <person name="Patel B.K."/>
        </authorList>
    </citation>
    <scope>NUCLEOTIDE SEQUENCE [LARGE SCALE GENOMIC DNA]</scope>
    <source>
        <strain evidence="1 2">AeB</strain>
    </source>
</reference>
<proteinExistence type="predicted"/>
<dbReference type="InterPro" id="IPR014948">
    <property type="entry name" value="BrxA"/>
</dbReference>
<evidence type="ECO:0000313" key="2">
    <source>
        <dbReference type="Proteomes" id="UP000019681"/>
    </source>
</evidence>
<evidence type="ECO:0000313" key="1">
    <source>
        <dbReference type="EMBL" id="EYE87600.1"/>
    </source>
</evidence>
<accession>A0A017RUP9</accession>
<dbReference type="InterPro" id="IPR023137">
    <property type="entry name" value="BrxA_sf"/>
</dbReference>
<keyword evidence="2" id="KW-1185">Reference proteome</keyword>
<dbReference type="Proteomes" id="UP000019681">
    <property type="component" value="Unassembled WGS sequence"/>
</dbReference>
<protein>
    <submittedName>
        <fullName evidence="1">Uncharacterized protein</fullName>
    </submittedName>
</protein>
<name>A0A017RUP9_9CLOT</name>
<comment type="caution">
    <text evidence="1">The sequence shown here is derived from an EMBL/GenBank/DDBJ whole genome shotgun (WGS) entry which is preliminary data.</text>
</comment>
<sequence length="124" mass="14855">MNGSLQTSKQLAIYSILKIDRLFFEFMKEVYKEKLLLKDFIITDKDFNVFFRRKAEQSEQIAEWKDYTFYKLKQVYKRVLCEAGFIKNSKKEVEILPQIMEEEVVQHLKNIGDTPYLEVMLGEI</sequence>
<dbReference type="Gene3D" id="1.10.3540.10">
    <property type="entry name" value="uncharacterized protein from magnetospirillum magneticum domain"/>
    <property type="match status" value="1"/>
</dbReference>
<dbReference type="Pfam" id="PF08849">
    <property type="entry name" value="BrxA"/>
    <property type="match status" value="1"/>
</dbReference>
<dbReference type="STRING" id="1403537.Q428_12405"/>
<dbReference type="AlphaFoldDB" id="A0A017RUP9"/>
<organism evidence="1 2">
    <name type="scientific">Fervidicella metallireducens AeB</name>
    <dbReference type="NCBI Taxonomy" id="1403537"/>
    <lineage>
        <taxon>Bacteria</taxon>
        <taxon>Bacillati</taxon>
        <taxon>Bacillota</taxon>
        <taxon>Clostridia</taxon>
        <taxon>Eubacteriales</taxon>
        <taxon>Clostridiaceae</taxon>
        <taxon>Fervidicella</taxon>
    </lineage>
</organism>
<gene>
    <name evidence="1" type="ORF">Q428_12405</name>
</gene>
<dbReference type="EMBL" id="AZQP01000046">
    <property type="protein sequence ID" value="EYE87600.1"/>
    <property type="molecule type" value="Genomic_DNA"/>
</dbReference>